<dbReference type="InterPro" id="IPR018201">
    <property type="entry name" value="Ketoacyl_synth_AS"/>
</dbReference>
<dbReference type="SUPFAM" id="SSF52777">
    <property type="entry name" value="CoA-dependent acyltransferases"/>
    <property type="match status" value="2"/>
</dbReference>
<dbReference type="RefSeq" id="WP_281734789.1">
    <property type="nucleotide sequence ID" value="NZ_JAKETQ010000001.1"/>
</dbReference>
<gene>
    <name evidence="12" type="ORF">ML536_02100</name>
</gene>
<dbReference type="GO" id="GO:0004315">
    <property type="term" value="F:3-oxoacyl-[acyl-carrier-protein] synthase activity"/>
    <property type="evidence" value="ECO:0007669"/>
    <property type="project" value="InterPro"/>
</dbReference>
<dbReference type="InterPro" id="IPR036736">
    <property type="entry name" value="ACP-like_sf"/>
</dbReference>
<dbReference type="Pfam" id="PF08240">
    <property type="entry name" value="ADH_N"/>
    <property type="match status" value="1"/>
</dbReference>
<dbReference type="SMART" id="SM00827">
    <property type="entry name" value="PKS_AT"/>
    <property type="match status" value="1"/>
</dbReference>
<dbReference type="Gene3D" id="3.40.50.720">
    <property type="entry name" value="NAD(P)-binding Rossmann-like Domain"/>
    <property type="match status" value="3"/>
</dbReference>
<keyword evidence="6" id="KW-0012">Acyltransferase</keyword>
<accession>A0AA41QK19</accession>
<dbReference type="InterPro" id="IPR023213">
    <property type="entry name" value="CAT-like_dom_sf"/>
</dbReference>
<keyword evidence="1" id="KW-0596">Phosphopantetheine</keyword>
<dbReference type="GO" id="GO:0016491">
    <property type="term" value="F:oxidoreductase activity"/>
    <property type="evidence" value="ECO:0007669"/>
    <property type="project" value="InterPro"/>
</dbReference>
<feature type="domain" description="Ketosynthase family 3 (KS3)" evidence="10">
    <location>
        <begin position="14"/>
        <end position="438"/>
    </location>
</feature>
<evidence type="ECO:0000256" key="2">
    <source>
        <dbReference type="ARBA" id="ARBA00022553"/>
    </source>
</evidence>
<dbReference type="Pfam" id="PF16197">
    <property type="entry name" value="KAsynt_C_assoc"/>
    <property type="match status" value="1"/>
</dbReference>
<dbReference type="GO" id="GO:0031177">
    <property type="term" value="F:phosphopantetheine binding"/>
    <property type="evidence" value="ECO:0007669"/>
    <property type="project" value="InterPro"/>
</dbReference>
<dbReference type="CDD" id="cd00833">
    <property type="entry name" value="PKS"/>
    <property type="match status" value="1"/>
</dbReference>
<dbReference type="InterPro" id="IPR011032">
    <property type="entry name" value="GroES-like_sf"/>
</dbReference>
<dbReference type="PROSITE" id="PS50075">
    <property type="entry name" value="CARRIER"/>
    <property type="match status" value="1"/>
</dbReference>
<dbReference type="InterPro" id="IPR020807">
    <property type="entry name" value="PKS_DH"/>
</dbReference>
<dbReference type="GO" id="GO:0004312">
    <property type="term" value="F:fatty acid synthase activity"/>
    <property type="evidence" value="ECO:0007669"/>
    <property type="project" value="TreeGrafter"/>
</dbReference>
<dbReference type="InterPro" id="IPR014030">
    <property type="entry name" value="Ketoacyl_synth_N"/>
</dbReference>
<dbReference type="PROSITE" id="PS52019">
    <property type="entry name" value="PKS_MFAS_DH"/>
    <property type="match status" value="1"/>
</dbReference>
<dbReference type="Gene3D" id="3.30.70.3290">
    <property type="match status" value="1"/>
</dbReference>
<dbReference type="SUPFAM" id="SSF51735">
    <property type="entry name" value="NAD(P)-binding Rossmann-fold domains"/>
    <property type="match status" value="3"/>
</dbReference>
<evidence type="ECO:0000256" key="1">
    <source>
        <dbReference type="ARBA" id="ARBA00022450"/>
    </source>
</evidence>
<dbReference type="InterPro" id="IPR001242">
    <property type="entry name" value="Condensation_dom"/>
</dbReference>
<comment type="caution">
    <text evidence="12">The sequence shown here is derived from an EMBL/GenBank/DDBJ whole genome shotgun (WGS) entry which is preliminary data.</text>
</comment>
<evidence type="ECO:0000256" key="7">
    <source>
        <dbReference type="PROSITE-ProRule" id="PRU01363"/>
    </source>
</evidence>
<keyword evidence="4" id="KW-0521">NADP</keyword>
<dbReference type="InterPro" id="IPR020841">
    <property type="entry name" value="PKS_Beta-ketoAc_synthase_dom"/>
</dbReference>
<dbReference type="InterPro" id="IPR036291">
    <property type="entry name" value="NAD(P)-bd_dom_sf"/>
</dbReference>
<dbReference type="InterPro" id="IPR042104">
    <property type="entry name" value="PKS_dehydratase_sf"/>
</dbReference>
<dbReference type="Pfam" id="PF02801">
    <property type="entry name" value="Ketoacyl-synt_C"/>
    <property type="match status" value="1"/>
</dbReference>
<feature type="active site" description="Proton acceptor; for dehydratase activity" evidence="7">
    <location>
        <position position="947"/>
    </location>
</feature>
<dbReference type="PANTHER" id="PTHR43775">
    <property type="entry name" value="FATTY ACID SYNTHASE"/>
    <property type="match status" value="1"/>
</dbReference>
<dbReference type="SUPFAM" id="SSF53901">
    <property type="entry name" value="Thiolase-like"/>
    <property type="match status" value="1"/>
</dbReference>
<dbReference type="InterPro" id="IPR049552">
    <property type="entry name" value="PKS_DH_N"/>
</dbReference>
<organism evidence="12 13">
    <name type="scientific">Paradevosia shaoguanensis</name>
    <dbReference type="NCBI Taxonomy" id="1335043"/>
    <lineage>
        <taxon>Bacteria</taxon>
        <taxon>Pseudomonadati</taxon>
        <taxon>Pseudomonadota</taxon>
        <taxon>Alphaproteobacteria</taxon>
        <taxon>Hyphomicrobiales</taxon>
        <taxon>Devosiaceae</taxon>
        <taxon>Paradevosia</taxon>
    </lineage>
</organism>
<dbReference type="InterPro" id="IPR050091">
    <property type="entry name" value="PKS_NRPS_Biosynth_Enz"/>
</dbReference>
<feature type="region of interest" description="N-terminal hotdog fold" evidence="7">
    <location>
        <begin position="904"/>
        <end position="1037"/>
    </location>
</feature>
<feature type="compositionally biased region" description="Polar residues" evidence="8">
    <location>
        <begin position="2134"/>
        <end position="2144"/>
    </location>
</feature>
<dbReference type="InterPro" id="IPR013149">
    <property type="entry name" value="ADH-like_C"/>
</dbReference>
<sequence length="2949" mass="313674">MNFNRAQEGHDSIAAPVALLGMACRFPGGSTSPKAFWQQLLRGQSAIGEIPKDRFSIAAHVDANAEAPGKSYTRWGGFVDDIAGFDPAMFEISPREAQAMDPQQRLLLMVAYEAMEDAGLTRSLLGSVRTGVYVGASSSDYAALQRLQRTYSDVYAGTGSALSIVANRISHRFNLNGPSLSIDTACSSSLVALDQAVAALNNDTIDIAIVAGVNLLIDPATFVAFSKAGMLSPTGKLSAFDRKANGYVRGEGIGAVLLMREADAVAQTRRTRALIRATAVNQDGRTSTLTAPDQHAQQEMMKLLCKVADVAPQAIDYVEAHGTGTPIGDPIEAAAIGHVFGGALRAAPLLFGSVKPNIGHLESAAGIASLIKAVMALENRIAPASVNFEEPNPAIAFEAHNMAVPQVPTELGRDDRSLFIAVNSFGFGGTNAGVLLERAAPKSMPLDRPAVSGRIQQSERAVAVPLSATTPEALREVAARLRSELVEGGLADRELASVASSVGTLREGLQSRTAIIAATTGELVAQLADVAEGSIPAFVRGALPKIVSGMPSPRSKLAFTFAGQGGQWWGMGRRLLLEEPVFSRAFQEFDRGFEALSGWSVKSELLRDEAASRMGQSRFAMPAIFGVQIGLGALWQSYDVQPDFVLGHSFGELAAAYLAGAISLETATRMIHARCQIREKLGVDGAMLAVGLGAADVEAVLGPDTNIDIAAINGASAVTLAGTPAEIEQAARRITERYPSAQVRPVQSDTAWHSRQLASLEGWFRREIGDVQWQTPSTPFVSTVTGRVEGRLDADYWWRNLREPVRYRDAVLMALDLGANSFLELSPHRVLSGLNAANAAERAISVSIANSLVRNEDDFRSIAVATAQLHCSGRSLDWQSAAGGIARAEGLPTYPWQLAPYWRHSEEAAELLQKSAEFPLLGKRSPGPDPIWTNEVSLGAFPFLRDHVVGGDVVFPAAGFIEIMLCAGREIFGDVPLEIEDFEILAALFVGTDEHVLFSTRLDVDRHLVHIRTRTRDGASEWTTRASAQIRPTDIRPELRLPRDELSGAPTSGDDFYAQTALAGFGYGPAFRAIASATVTAHSAAGVIAAPEQVLLEGSLAHPCLLDAALQLTIAMVAGTREDAAGQALYLPTTLRRLRFAGRLAAKMSVRSDLEQAERGAVVASYDLADLEGRCLLSIEGLEMRQAGRQAADAEVDPRKVAYYAETFVPFAAAERKAMSGNWLILSGDQSSAESFAEAIEGEGGSVATLDLSAIEAPYEGLLSRTRELTSPAIGQANSVIFHVADGVKEDDLVSRSEQNVLQLIAVAQALQTLDPEKPRRELIIVTHGARMLPGDPPMTVSGLAASAAIGLTRTIASENPELRVRQIDCSPGAIKDVVRVLTEAGDESEFVVRDGASYVPRLAAHDRSDLPRGFVDVDVSAGNGNVQLTMKTPGAAANLFLEACPTPSLEPGEVLVEIAAVGLNFRDVMAVTGLLPAGAEPDPAWLNLGLEFAGTVRAVGPDVSGLGVGDRVMGMARGALKGLAALPAQSLVHVPADLSLQDAASIPSAFATAHYALAHAGRVRKSERVLIHLGTGGVGLAAIQVARSLGAEVIATAGSDEKRDYLRGMGVSHVFNSRSLGFADDVMAATGGKGVDVILNALPTHYIAKGLEVLAPFGRFLEIGKRDVYADTPLGMLGLRRNISFHVIDLAAMGAERPDLLANILAEVLRSFAEGTYCPMPVTYFPIDRASEAFDLMAKGRHIGKVVIGLEPVSRKVRASVNRKLAARRDRSYLVTGGTSGFGVEIARWLSRHGAGHLILASRSGKLPPRHEGLPEELGSTGSTVEVVALDLTDATAVDAFVAARTSADKPIAGIVHGAAVFKDGLLSQLDEASIRAVLAPKIAGAWALHKALEKHGTEIDFFLSLSSVAQVLGSLGQANYVAANSFLEGFANYRNGCERPAQAVSLGALGEAGFVAENAAMGSYLESMGILPMASADALDSLDGFAVSSAVTRTIAAIDWTKVRSAFGSQGVTPRLAGLMPGTPKGDHKLRQMLAAVPAAAWPALLQEFLVEEVSRVLDVEPQSIPVNRPLAELGLDSLSSIELKNRIETRLALTMTVGAFLQAPTLEKLSSVIASTLEEQARTAREAGSGPQESSEMGQATQFSDRQRWAIQVAFAPMTSAAGRASLEEVVRYQPNEQITVAYLQEALSRLCRAAPQLALRCERTTLSIGAAPEILVTGALETPLALPLDLERGELLRIAVCEENGAAVEIGLRKHLAIDLDGRKILNALMGGGSSDLGQPAPAVSSDRNKVAAIARTRAVLEPWAPSVELAGARPMTNFVDGLNIGRIARYEVLRVSAELSEADCLLAFARAIGTVGGRRDIMIERFVGERGAGYPVRVAFEPGATSALAVINHQLSLREPVLETCAMELLLADVLATEKVRVHQLGFSFAHGHDSVIPAWNDLAAHFISSGGETRITLAHDVDAVDAATLQQVVDELANALRQFQYTVTLTASGVASMSVPVATATQAVNSGELVGYPVTAPLANLLDEISHPAATGTLRRASLLCQAIRIRPGVDAHRLQRAVDRVVDRHEFLRTRFTRYGGQWRAVALHETSPLVIHDMQGTSDAAIAQSMRDIADRAYDVSQTPLVEVHLLRSGKAGDVVLVRLFEGVADGWSLGIILDELLKAYIGLDLGGQPPGVSQIFALTGPAIGTLSGAAPWASQTRVNRLALGPSRVRTLRLGTSGADALRKKAASLGTTENGLIAAAFVNALRSIGREERLELGTYDPTRRDPRLLRAVGFLSRLVQLDVSADGNVPQLARQLDAQFPDLSGKPSVLGSVPEYIYAPLLPRQMLDRSLFGPAVRQLSKGRVSVMSMEIEAIDIAPFGLQEGRLQLRPLATHGGDLELNFYYEVGAFADAEISELCRTTLTWTGLPLSIVENEVLSEILAAPEDLKKHRRSLETT</sequence>
<dbReference type="InterPro" id="IPR009081">
    <property type="entry name" value="PP-bd_ACP"/>
</dbReference>
<feature type="domain" description="PKS/mFAS DH" evidence="11">
    <location>
        <begin position="904"/>
        <end position="1193"/>
    </location>
</feature>
<dbReference type="Pfam" id="PF00109">
    <property type="entry name" value="ketoacyl-synt"/>
    <property type="match status" value="1"/>
</dbReference>
<dbReference type="GO" id="GO:0006633">
    <property type="term" value="P:fatty acid biosynthetic process"/>
    <property type="evidence" value="ECO:0007669"/>
    <property type="project" value="InterPro"/>
</dbReference>
<dbReference type="SMART" id="SM00825">
    <property type="entry name" value="PKS_KS"/>
    <property type="match status" value="1"/>
</dbReference>
<dbReference type="Pfam" id="PF00550">
    <property type="entry name" value="PP-binding"/>
    <property type="match status" value="1"/>
</dbReference>
<dbReference type="Gene3D" id="3.10.129.110">
    <property type="entry name" value="Polyketide synthase dehydratase"/>
    <property type="match status" value="1"/>
</dbReference>
<evidence type="ECO:0000313" key="13">
    <source>
        <dbReference type="Proteomes" id="UP001156140"/>
    </source>
</evidence>
<dbReference type="InterPro" id="IPR001227">
    <property type="entry name" value="Ac_transferase_dom_sf"/>
</dbReference>
<evidence type="ECO:0000256" key="5">
    <source>
        <dbReference type="ARBA" id="ARBA00023268"/>
    </source>
</evidence>
<dbReference type="InterPro" id="IPR014031">
    <property type="entry name" value="Ketoacyl_synth_C"/>
</dbReference>
<feature type="region of interest" description="Disordered" evidence="8">
    <location>
        <begin position="2123"/>
        <end position="2144"/>
    </location>
</feature>
<dbReference type="CDD" id="cd05195">
    <property type="entry name" value="enoyl_red"/>
    <property type="match status" value="1"/>
</dbReference>
<dbReference type="PANTHER" id="PTHR43775:SF37">
    <property type="entry name" value="SI:DKEY-61P9.11"/>
    <property type="match status" value="1"/>
</dbReference>
<dbReference type="Gene3D" id="3.40.366.10">
    <property type="entry name" value="Malonyl-Coenzyme A Acyl Carrier Protein, domain 2"/>
    <property type="match status" value="1"/>
</dbReference>
<evidence type="ECO:0000259" key="9">
    <source>
        <dbReference type="PROSITE" id="PS50075"/>
    </source>
</evidence>
<protein>
    <submittedName>
        <fullName evidence="12">SDR family NAD(P)-dependent oxidoreductase</fullName>
    </submittedName>
</protein>
<dbReference type="SMART" id="SM00826">
    <property type="entry name" value="PKS_DH"/>
    <property type="match status" value="1"/>
</dbReference>
<evidence type="ECO:0000256" key="3">
    <source>
        <dbReference type="ARBA" id="ARBA00022679"/>
    </source>
</evidence>
<dbReference type="Proteomes" id="UP001156140">
    <property type="component" value="Unassembled WGS sequence"/>
</dbReference>
<dbReference type="PROSITE" id="PS52004">
    <property type="entry name" value="KS3_2"/>
    <property type="match status" value="1"/>
</dbReference>
<dbReference type="InterPro" id="IPR016036">
    <property type="entry name" value="Malonyl_transacylase_ACP-bd"/>
</dbReference>
<dbReference type="SUPFAM" id="SSF50129">
    <property type="entry name" value="GroES-like"/>
    <property type="match status" value="1"/>
</dbReference>
<dbReference type="SUPFAM" id="SSF55048">
    <property type="entry name" value="Probable ACP-binding domain of malonyl-CoA ACP transacylase"/>
    <property type="match status" value="1"/>
</dbReference>
<evidence type="ECO:0000256" key="8">
    <source>
        <dbReference type="SAM" id="MobiDB-lite"/>
    </source>
</evidence>
<name>A0AA41QK19_9HYPH</name>
<feature type="domain" description="Carrier" evidence="9">
    <location>
        <begin position="2043"/>
        <end position="2120"/>
    </location>
</feature>
<evidence type="ECO:0000256" key="4">
    <source>
        <dbReference type="ARBA" id="ARBA00022857"/>
    </source>
</evidence>
<dbReference type="SMART" id="SM00823">
    <property type="entry name" value="PKS_PP"/>
    <property type="match status" value="1"/>
</dbReference>
<dbReference type="InterPro" id="IPR020806">
    <property type="entry name" value="PKS_PP-bd"/>
</dbReference>
<dbReference type="Gene3D" id="3.90.180.10">
    <property type="entry name" value="Medium-chain alcohol dehydrogenases, catalytic domain"/>
    <property type="match status" value="1"/>
</dbReference>
<dbReference type="InterPro" id="IPR013154">
    <property type="entry name" value="ADH-like_N"/>
</dbReference>
<evidence type="ECO:0000313" key="12">
    <source>
        <dbReference type="EMBL" id="MCI0125612.1"/>
    </source>
</evidence>
<dbReference type="SMART" id="SM00829">
    <property type="entry name" value="PKS_ER"/>
    <property type="match status" value="1"/>
</dbReference>
<dbReference type="Pfam" id="PF08659">
    <property type="entry name" value="KR"/>
    <property type="match status" value="1"/>
</dbReference>
<dbReference type="InterPro" id="IPR032821">
    <property type="entry name" value="PKS_assoc"/>
</dbReference>
<dbReference type="FunFam" id="3.40.50.720:FF:000209">
    <property type="entry name" value="Polyketide synthase Pks12"/>
    <property type="match status" value="1"/>
</dbReference>
<proteinExistence type="predicted"/>
<evidence type="ECO:0000259" key="11">
    <source>
        <dbReference type="PROSITE" id="PS52019"/>
    </source>
</evidence>
<dbReference type="InterPro" id="IPR020843">
    <property type="entry name" value="ER"/>
</dbReference>
<dbReference type="PROSITE" id="PS51257">
    <property type="entry name" value="PROKAR_LIPOPROTEIN"/>
    <property type="match status" value="1"/>
</dbReference>
<dbReference type="SMART" id="SM00822">
    <property type="entry name" value="PKS_KR"/>
    <property type="match status" value="1"/>
</dbReference>
<dbReference type="InterPro" id="IPR013968">
    <property type="entry name" value="PKS_KR"/>
</dbReference>
<dbReference type="Gene3D" id="1.10.1200.10">
    <property type="entry name" value="ACP-like"/>
    <property type="match status" value="1"/>
</dbReference>
<dbReference type="Pfam" id="PF21089">
    <property type="entry name" value="PKS_DH_N"/>
    <property type="match status" value="1"/>
</dbReference>
<dbReference type="Gene3D" id="3.30.559.10">
    <property type="entry name" value="Chloramphenicol acetyltransferase-like domain"/>
    <property type="match status" value="1"/>
</dbReference>
<dbReference type="EMBL" id="JALAZD010000001">
    <property type="protein sequence ID" value="MCI0125612.1"/>
    <property type="molecule type" value="Genomic_DNA"/>
</dbReference>
<dbReference type="SUPFAM" id="SSF47336">
    <property type="entry name" value="ACP-like"/>
    <property type="match status" value="1"/>
</dbReference>
<dbReference type="Pfam" id="PF00668">
    <property type="entry name" value="Condensation"/>
    <property type="match status" value="1"/>
</dbReference>
<dbReference type="Pfam" id="PF14765">
    <property type="entry name" value="PS-DH"/>
    <property type="match status" value="1"/>
</dbReference>
<dbReference type="PROSITE" id="PS00606">
    <property type="entry name" value="KS3_1"/>
    <property type="match status" value="1"/>
</dbReference>
<feature type="active site" description="Proton donor; for dehydratase activity" evidence="7">
    <location>
        <position position="1107"/>
    </location>
</feature>
<evidence type="ECO:0000256" key="6">
    <source>
        <dbReference type="ARBA" id="ARBA00023315"/>
    </source>
</evidence>
<feature type="region of interest" description="C-terminal hotdog fold" evidence="7">
    <location>
        <begin position="1048"/>
        <end position="1193"/>
    </location>
</feature>
<keyword evidence="5" id="KW-0511">Multifunctional enzyme</keyword>
<dbReference type="InterPro" id="IPR049551">
    <property type="entry name" value="PKS_DH_C"/>
</dbReference>
<dbReference type="Pfam" id="PF00698">
    <property type="entry name" value="Acyl_transf_1"/>
    <property type="match status" value="1"/>
</dbReference>
<keyword evidence="3" id="KW-0808">Transferase</keyword>
<dbReference type="InterPro" id="IPR057326">
    <property type="entry name" value="KR_dom"/>
</dbReference>
<dbReference type="InterPro" id="IPR049900">
    <property type="entry name" value="PKS_mFAS_DH"/>
</dbReference>
<dbReference type="Gene3D" id="3.40.47.10">
    <property type="match status" value="1"/>
</dbReference>
<evidence type="ECO:0000259" key="10">
    <source>
        <dbReference type="PROSITE" id="PS52004"/>
    </source>
</evidence>
<reference evidence="12" key="1">
    <citation type="submission" date="2022-03" db="EMBL/GenBank/DDBJ databases">
        <title>The complete genome sequence of a Methyloterrigena soli.</title>
        <authorList>
            <person name="Zi Z."/>
        </authorList>
    </citation>
    <scope>NUCLEOTIDE SEQUENCE</scope>
    <source>
        <strain evidence="12">M48</strain>
    </source>
</reference>
<dbReference type="InterPro" id="IPR014043">
    <property type="entry name" value="Acyl_transferase_dom"/>
</dbReference>
<dbReference type="SUPFAM" id="SSF52151">
    <property type="entry name" value="FabD/lysophospholipase-like"/>
    <property type="match status" value="1"/>
</dbReference>
<dbReference type="Pfam" id="PF00107">
    <property type="entry name" value="ADH_zinc_N"/>
    <property type="match status" value="1"/>
</dbReference>
<keyword evidence="13" id="KW-1185">Reference proteome</keyword>
<keyword evidence="2" id="KW-0597">Phosphoprotein</keyword>
<dbReference type="InterPro" id="IPR016039">
    <property type="entry name" value="Thiolase-like"/>
</dbReference>
<dbReference type="InterPro" id="IPR016035">
    <property type="entry name" value="Acyl_Trfase/lysoPLipase"/>
</dbReference>
<dbReference type="Gene3D" id="3.30.559.30">
    <property type="entry name" value="Nonribosomal peptide synthetase, condensation domain"/>
    <property type="match status" value="1"/>
</dbReference>